<evidence type="ECO:0000256" key="1">
    <source>
        <dbReference type="ARBA" id="ARBA00008361"/>
    </source>
</evidence>
<dbReference type="Pfam" id="PF08241">
    <property type="entry name" value="Methyltransf_11"/>
    <property type="match status" value="1"/>
</dbReference>
<dbReference type="InterPro" id="IPR029063">
    <property type="entry name" value="SAM-dependent_MTases_sf"/>
</dbReference>
<reference evidence="6 7" key="1">
    <citation type="submission" date="2019-03" db="EMBL/GenBank/DDBJ databases">
        <title>Single cell metagenomics reveals metabolic interactions within the superorganism composed of flagellate Streblomastix strix and complex community of Bacteroidetes bacteria on its surface.</title>
        <authorList>
            <person name="Treitli S.C."/>
            <person name="Kolisko M."/>
            <person name="Husnik F."/>
            <person name="Keeling P."/>
            <person name="Hampl V."/>
        </authorList>
    </citation>
    <scope>NUCLEOTIDE SEQUENCE [LARGE SCALE GENOMIC DNA]</scope>
    <source>
        <strain evidence="6">ST1C</strain>
    </source>
</reference>
<name>A0A5J4TJV6_9EUKA</name>
<dbReference type="GO" id="GO:0032259">
    <property type="term" value="P:methylation"/>
    <property type="evidence" value="ECO:0007669"/>
    <property type="project" value="UniProtKB-KW"/>
</dbReference>
<dbReference type="EMBL" id="SNRW01029700">
    <property type="protein sequence ID" value="KAA6358547.1"/>
    <property type="molecule type" value="Genomic_DNA"/>
</dbReference>
<feature type="region of interest" description="Disordered" evidence="4">
    <location>
        <begin position="153"/>
        <end position="226"/>
    </location>
</feature>
<evidence type="ECO:0000256" key="4">
    <source>
        <dbReference type="SAM" id="MobiDB-lite"/>
    </source>
</evidence>
<dbReference type="OrthoDB" id="411785at2759"/>
<feature type="non-terminal residue" evidence="6">
    <location>
        <position position="226"/>
    </location>
</feature>
<proteinExistence type="inferred from homology"/>
<evidence type="ECO:0000313" key="6">
    <source>
        <dbReference type="EMBL" id="KAA6358547.1"/>
    </source>
</evidence>
<evidence type="ECO:0000259" key="5">
    <source>
        <dbReference type="Pfam" id="PF08241"/>
    </source>
</evidence>
<comment type="caution">
    <text evidence="6">The sequence shown here is derived from an EMBL/GenBank/DDBJ whole genome shotgun (WGS) entry which is preliminary data.</text>
</comment>
<accession>A0A5J4TJV6</accession>
<evidence type="ECO:0000256" key="3">
    <source>
        <dbReference type="ARBA" id="ARBA00022679"/>
    </source>
</evidence>
<dbReference type="GO" id="GO:0008757">
    <property type="term" value="F:S-adenosylmethionine-dependent methyltransferase activity"/>
    <property type="evidence" value="ECO:0007669"/>
    <property type="project" value="InterPro"/>
</dbReference>
<feature type="compositionally biased region" description="Basic and acidic residues" evidence="4">
    <location>
        <begin position="154"/>
        <end position="171"/>
    </location>
</feature>
<dbReference type="InterPro" id="IPR013216">
    <property type="entry name" value="Methyltransf_11"/>
</dbReference>
<sequence>MLLYAVFPSDLLSAGYADVTCIDFSETCIDTMQKKYGNKQGLTFKVVDASDLSQFEDNSFDAIIDKGTMDCLVCSNLNKNKVHTYVNEAHRLLKRGGVFAVISYAEPPRRLHYFEKEEFTWQVSEHELPRPAVESKYILQIITKKKIENGIPIKKQETNKSSENTQKKDQNEQQQQEEQEQEEEEEESTLPAQDKRDNHHAILCIKPPPTPPPEEAEEEDKDKSEE</sequence>
<dbReference type="CDD" id="cd02440">
    <property type="entry name" value="AdoMet_MTases"/>
    <property type="match status" value="1"/>
</dbReference>
<evidence type="ECO:0000313" key="7">
    <source>
        <dbReference type="Proteomes" id="UP000324800"/>
    </source>
</evidence>
<keyword evidence="2 6" id="KW-0489">Methyltransferase</keyword>
<keyword evidence="3 6" id="KW-0808">Transferase</keyword>
<dbReference type="InterPro" id="IPR051419">
    <property type="entry name" value="Lys/N-term_MeTrsfase_sf"/>
</dbReference>
<dbReference type="Gene3D" id="3.40.50.150">
    <property type="entry name" value="Vaccinia Virus protein VP39"/>
    <property type="match status" value="1"/>
</dbReference>
<comment type="similarity">
    <text evidence="1">Belongs to the methyltransferase superfamily.</text>
</comment>
<gene>
    <name evidence="6" type="ORF">EZS28_045926</name>
</gene>
<dbReference type="PANTHER" id="PTHR12176:SF79">
    <property type="entry name" value="METHYLTRANSFERASE TYPE 11 DOMAIN-CONTAINING PROTEIN"/>
    <property type="match status" value="1"/>
</dbReference>
<feature type="compositionally biased region" description="Acidic residues" evidence="4">
    <location>
        <begin position="175"/>
        <end position="188"/>
    </location>
</feature>
<protein>
    <submittedName>
        <fullName evidence="6">Putative S-adenosyl-L-methionine-dependent methyltransferases superfamily protein</fullName>
    </submittedName>
</protein>
<dbReference type="Proteomes" id="UP000324800">
    <property type="component" value="Unassembled WGS sequence"/>
</dbReference>
<feature type="domain" description="Methyltransferase type 11" evidence="5">
    <location>
        <begin position="12"/>
        <end position="100"/>
    </location>
</feature>
<dbReference type="AlphaFoldDB" id="A0A5J4TJV6"/>
<dbReference type="SUPFAM" id="SSF53335">
    <property type="entry name" value="S-adenosyl-L-methionine-dependent methyltransferases"/>
    <property type="match status" value="1"/>
</dbReference>
<evidence type="ECO:0000256" key="2">
    <source>
        <dbReference type="ARBA" id="ARBA00022603"/>
    </source>
</evidence>
<organism evidence="6 7">
    <name type="scientific">Streblomastix strix</name>
    <dbReference type="NCBI Taxonomy" id="222440"/>
    <lineage>
        <taxon>Eukaryota</taxon>
        <taxon>Metamonada</taxon>
        <taxon>Preaxostyla</taxon>
        <taxon>Oxymonadida</taxon>
        <taxon>Streblomastigidae</taxon>
        <taxon>Streblomastix</taxon>
    </lineage>
</organism>
<dbReference type="PANTHER" id="PTHR12176">
    <property type="entry name" value="SAM-DEPENDENT METHYLTRANSFERASE SUPERFAMILY PROTEIN"/>
    <property type="match status" value="1"/>
</dbReference>